<name>A2DLZ6_TRIV3</name>
<dbReference type="SMART" id="SM00220">
    <property type="entry name" value="S_TKc"/>
    <property type="match status" value="1"/>
</dbReference>
<evidence type="ECO:0000256" key="13">
    <source>
        <dbReference type="PROSITE-ProRule" id="PRU10141"/>
    </source>
</evidence>
<gene>
    <name evidence="15" type="ORF">TVAG_462850</name>
</gene>
<feature type="binding site" evidence="13">
    <location>
        <position position="33"/>
    </location>
    <ligand>
        <name>ATP</name>
        <dbReference type="ChEBI" id="CHEBI:30616"/>
    </ligand>
</feature>
<feature type="domain" description="Protein kinase" evidence="14">
    <location>
        <begin position="4"/>
        <end position="254"/>
    </location>
</feature>
<dbReference type="FunFam" id="1.10.510.10:FF:000292">
    <property type="entry name" value="Serine/threonine-protein kinase 36"/>
    <property type="match status" value="1"/>
</dbReference>
<dbReference type="PANTHER" id="PTHR22983">
    <property type="entry name" value="PROTEIN KINASE RELATED"/>
    <property type="match status" value="1"/>
</dbReference>
<dbReference type="GO" id="GO:0005524">
    <property type="term" value="F:ATP binding"/>
    <property type="evidence" value="ECO:0007669"/>
    <property type="project" value="UniProtKB-UniRule"/>
</dbReference>
<dbReference type="VEuPathDB" id="TrichDB:TVAGG3_1012890"/>
<evidence type="ECO:0000256" key="8">
    <source>
        <dbReference type="ARBA" id="ARBA00022840"/>
    </source>
</evidence>
<evidence type="ECO:0000256" key="1">
    <source>
        <dbReference type="ARBA" id="ARBA00004245"/>
    </source>
</evidence>
<evidence type="ECO:0000256" key="12">
    <source>
        <dbReference type="ARBA" id="ARBA00075375"/>
    </source>
</evidence>
<dbReference type="GO" id="GO:0004674">
    <property type="term" value="F:protein serine/threonine kinase activity"/>
    <property type="evidence" value="ECO:0007669"/>
    <property type="project" value="UniProtKB-KW"/>
</dbReference>
<keyword evidence="5" id="KW-0808">Transferase</keyword>
<dbReference type="Pfam" id="PF00069">
    <property type="entry name" value="Pkinase"/>
    <property type="match status" value="1"/>
</dbReference>
<evidence type="ECO:0000256" key="9">
    <source>
        <dbReference type="ARBA" id="ARBA00023212"/>
    </source>
</evidence>
<dbReference type="InterPro" id="IPR017441">
    <property type="entry name" value="Protein_kinase_ATP_BS"/>
</dbReference>
<evidence type="ECO:0000256" key="4">
    <source>
        <dbReference type="ARBA" id="ARBA00022527"/>
    </source>
</evidence>
<dbReference type="RefSeq" id="XP_001579585.1">
    <property type="nucleotide sequence ID" value="XM_001579535.1"/>
</dbReference>
<dbReference type="EC" id="2.7.11.1" evidence="2"/>
<dbReference type="InterPro" id="IPR011989">
    <property type="entry name" value="ARM-like"/>
</dbReference>
<comment type="catalytic activity">
    <reaction evidence="10">
        <text>L-threonyl-[protein] + ATP = O-phospho-L-threonyl-[protein] + ADP + H(+)</text>
        <dbReference type="Rhea" id="RHEA:46608"/>
        <dbReference type="Rhea" id="RHEA-COMP:11060"/>
        <dbReference type="Rhea" id="RHEA-COMP:11605"/>
        <dbReference type="ChEBI" id="CHEBI:15378"/>
        <dbReference type="ChEBI" id="CHEBI:30013"/>
        <dbReference type="ChEBI" id="CHEBI:30616"/>
        <dbReference type="ChEBI" id="CHEBI:61977"/>
        <dbReference type="ChEBI" id="CHEBI:456216"/>
        <dbReference type="EC" id="2.7.11.1"/>
    </reaction>
</comment>
<dbReference type="GO" id="GO:0005856">
    <property type="term" value="C:cytoskeleton"/>
    <property type="evidence" value="ECO:0007669"/>
    <property type="project" value="UniProtKB-SubCell"/>
</dbReference>
<dbReference type="PROSITE" id="PS00107">
    <property type="entry name" value="PROTEIN_KINASE_ATP"/>
    <property type="match status" value="1"/>
</dbReference>
<keyword evidence="4" id="KW-0723">Serine/threonine-protein kinase</keyword>
<dbReference type="InterPro" id="IPR011009">
    <property type="entry name" value="Kinase-like_dom_sf"/>
</dbReference>
<evidence type="ECO:0000259" key="14">
    <source>
        <dbReference type="PROSITE" id="PS50011"/>
    </source>
</evidence>
<protein>
    <recommendedName>
        <fullName evidence="2">non-specific serine/threonine protein kinase</fullName>
        <ecNumber evidence="2">2.7.11.1</ecNumber>
    </recommendedName>
    <alternativeName>
        <fullName evidence="12">Fused homolog</fullName>
    </alternativeName>
</protein>
<keyword evidence="8 13" id="KW-0067">ATP-binding</keyword>
<evidence type="ECO:0000256" key="10">
    <source>
        <dbReference type="ARBA" id="ARBA00047899"/>
    </source>
</evidence>
<dbReference type="InterPro" id="IPR016024">
    <property type="entry name" value="ARM-type_fold"/>
</dbReference>
<proteinExistence type="predicted"/>
<dbReference type="GO" id="GO:0005737">
    <property type="term" value="C:cytoplasm"/>
    <property type="evidence" value="ECO:0000318"/>
    <property type="project" value="GO_Central"/>
</dbReference>
<dbReference type="STRING" id="5722.A2DLZ6"/>
<evidence type="ECO:0000256" key="5">
    <source>
        <dbReference type="ARBA" id="ARBA00022679"/>
    </source>
</evidence>
<dbReference type="CDD" id="cd14002">
    <property type="entry name" value="STKc_STK36"/>
    <property type="match status" value="1"/>
</dbReference>
<dbReference type="InterPro" id="IPR000719">
    <property type="entry name" value="Prot_kinase_dom"/>
</dbReference>
<keyword evidence="7 15" id="KW-0418">Kinase</keyword>
<evidence type="ECO:0000256" key="2">
    <source>
        <dbReference type="ARBA" id="ARBA00012513"/>
    </source>
</evidence>
<dbReference type="KEGG" id="tva:5464112"/>
<dbReference type="InParanoid" id="A2DLZ6"/>
<evidence type="ECO:0000313" key="15">
    <source>
        <dbReference type="EMBL" id="EAY18599.1"/>
    </source>
</evidence>
<dbReference type="PROSITE" id="PS50011">
    <property type="entry name" value="PROTEIN_KINASE_DOM"/>
    <property type="match status" value="1"/>
</dbReference>
<sequence>MENYHLIQQIGEGSFGRVYKARRKFTGRLVAIKMINKLGQSKDDLTSFKREINILKKVNHPHIMRMLDMFESDTDFNVVSELARGDLFQIIDDNQTLPEDVLKTVAAQLTSALAYLHKNKIIHRDMKPQNILITNKGALKLCDFGFARALSSTTLFLNSIKGTPLYMAPELVQEQRYDEKIDVWSLGIILYELFYGQPPFFTNSIYKLIQMIVNDPIQWPGPISENFKGFLLKMLQKDPAQRVSCEELLQHPFIADVKLQDFDDHVYQFKSKQFEEAITESLSPSAPIPFNPPKSKLPDFQSIFVNPSVRSPEELLAAVKYLRDLHVGGDSPLAASFSFHFKEFISKPIVLEEALMCATELLAADKDKFINPFSVGLQVFGMNEMPICAVNFFTNLLSVPYAAAAINYSDPPITDLQLNQERSEKLRDRLLSFLFAPDVDAVERTYVFLAYLTQASEILLNSLTGDFAPQFLPIATSAVIHHPSMAVKSAAFCILTKVIDKNNGLIKYIQPISPFVDSLFEIVNGEIDNVSSFCVFSSAISFIAVSINLLAQISDFQSKFSVRQSLSNMQQFVDGIFCGKEGIENRLYTLMDIGSKMPETDTEILSYVSILSSPFAHIPMKEKLLQQCIVGITSLLPIHQPALLSTIFTLPFSIVCPILPSLLGLFTSPSNATVISEYITSVLAEPENVKDLITVLTENKYLTVVSGLISEMGPQIPPQVMYAWTQVLLSFREPTETLLNTAPTLLQTLFALDSAAETSLMVAAHFSRLSDAFIPSLLEAGVMVLAERALQSEAVQIRTAALSFIGNFTRRQALEEDVVNALTPYIVTHLRDENQSAQRQAAFALGNLLTKNTSAVEFAIKDISAPIELLQSTDSRTVENAAGVLGNIVRKKASVLDQMIQAGALDLMVKALSYGDETGGKVLLQIAVFCQFKQARTYLVKNGAQKSIQPFTKAKDPRVKKYAQSILDSFEV</sequence>
<evidence type="ECO:0000256" key="11">
    <source>
        <dbReference type="ARBA" id="ARBA00048679"/>
    </source>
</evidence>
<dbReference type="SUPFAM" id="SSF48371">
    <property type="entry name" value="ARM repeat"/>
    <property type="match status" value="1"/>
</dbReference>
<dbReference type="PROSITE" id="PS00108">
    <property type="entry name" value="PROTEIN_KINASE_ST"/>
    <property type="match status" value="1"/>
</dbReference>
<accession>A2DLZ6</accession>
<keyword evidence="16" id="KW-1185">Reference proteome</keyword>
<evidence type="ECO:0000313" key="16">
    <source>
        <dbReference type="Proteomes" id="UP000001542"/>
    </source>
</evidence>
<dbReference type="Gene3D" id="1.25.10.10">
    <property type="entry name" value="Leucine-rich Repeat Variant"/>
    <property type="match status" value="1"/>
</dbReference>
<dbReference type="FunFam" id="3.30.200.20:FF:000042">
    <property type="entry name" value="Aurora kinase A"/>
    <property type="match status" value="1"/>
</dbReference>
<dbReference type="SUPFAM" id="SSF56112">
    <property type="entry name" value="Protein kinase-like (PK-like)"/>
    <property type="match status" value="1"/>
</dbReference>
<keyword evidence="6 13" id="KW-0547">Nucleotide-binding</keyword>
<keyword evidence="9" id="KW-0206">Cytoskeleton</keyword>
<dbReference type="Gene3D" id="1.10.510.10">
    <property type="entry name" value="Transferase(Phosphotransferase) domain 1"/>
    <property type="match status" value="1"/>
</dbReference>
<dbReference type="InterPro" id="IPR008271">
    <property type="entry name" value="Ser/Thr_kinase_AS"/>
</dbReference>
<reference evidence="15" key="2">
    <citation type="journal article" date="2007" name="Science">
        <title>Draft genome sequence of the sexually transmitted pathogen Trichomonas vaginalis.</title>
        <authorList>
            <person name="Carlton J.M."/>
            <person name="Hirt R.P."/>
            <person name="Silva J.C."/>
            <person name="Delcher A.L."/>
            <person name="Schatz M."/>
            <person name="Zhao Q."/>
            <person name="Wortman J.R."/>
            <person name="Bidwell S.L."/>
            <person name="Alsmark U.C.M."/>
            <person name="Besteiro S."/>
            <person name="Sicheritz-Ponten T."/>
            <person name="Noel C.J."/>
            <person name="Dacks J.B."/>
            <person name="Foster P.G."/>
            <person name="Simillion C."/>
            <person name="Van de Peer Y."/>
            <person name="Miranda-Saavedra D."/>
            <person name="Barton G.J."/>
            <person name="Westrop G.D."/>
            <person name="Mueller S."/>
            <person name="Dessi D."/>
            <person name="Fiori P.L."/>
            <person name="Ren Q."/>
            <person name="Paulsen I."/>
            <person name="Zhang H."/>
            <person name="Bastida-Corcuera F.D."/>
            <person name="Simoes-Barbosa A."/>
            <person name="Brown M.T."/>
            <person name="Hayes R.D."/>
            <person name="Mukherjee M."/>
            <person name="Okumura C.Y."/>
            <person name="Schneider R."/>
            <person name="Smith A.J."/>
            <person name="Vanacova S."/>
            <person name="Villalvazo M."/>
            <person name="Haas B.J."/>
            <person name="Pertea M."/>
            <person name="Feldblyum T.V."/>
            <person name="Utterback T.R."/>
            <person name="Shu C.L."/>
            <person name="Osoegawa K."/>
            <person name="de Jong P.J."/>
            <person name="Hrdy I."/>
            <person name="Horvathova L."/>
            <person name="Zubacova Z."/>
            <person name="Dolezal P."/>
            <person name="Malik S.B."/>
            <person name="Logsdon J.M. Jr."/>
            <person name="Henze K."/>
            <person name="Gupta A."/>
            <person name="Wang C.C."/>
            <person name="Dunne R.L."/>
            <person name="Upcroft J.A."/>
            <person name="Upcroft P."/>
            <person name="White O."/>
            <person name="Salzberg S.L."/>
            <person name="Tang P."/>
            <person name="Chiu C.-H."/>
            <person name="Lee Y.-S."/>
            <person name="Embley T.M."/>
            <person name="Coombs G.H."/>
            <person name="Mottram J.C."/>
            <person name="Tachezy J."/>
            <person name="Fraser-Liggett C.M."/>
            <person name="Johnson P.J."/>
        </authorList>
    </citation>
    <scope>NUCLEOTIDE SEQUENCE [LARGE SCALE GENOMIC DNA]</scope>
    <source>
        <strain evidence="15">G3</strain>
    </source>
</reference>
<dbReference type="eggNOG" id="KOG0597">
    <property type="taxonomic scope" value="Eukaryota"/>
</dbReference>
<comment type="subcellular location">
    <subcellularLocation>
        <location evidence="1">Cytoplasm</location>
        <location evidence="1">Cytoskeleton</location>
    </subcellularLocation>
</comment>
<dbReference type="VEuPathDB" id="TrichDB:TVAG_196800"/>
<dbReference type="AlphaFoldDB" id="A2DLZ6"/>
<evidence type="ECO:0000256" key="7">
    <source>
        <dbReference type="ARBA" id="ARBA00022777"/>
    </source>
</evidence>
<evidence type="ECO:0000256" key="6">
    <source>
        <dbReference type="ARBA" id="ARBA00022741"/>
    </source>
</evidence>
<dbReference type="Proteomes" id="UP000001542">
    <property type="component" value="Unassembled WGS sequence"/>
</dbReference>
<dbReference type="PANTHER" id="PTHR22983:SF6">
    <property type="entry name" value="SERINE_THREONINE-PROTEIN KINASE 36"/>
    <property type="match status" value="1"/>
</dbReference>
<reference evidence="15" key="1">
    <citation type="submission" date="2006-10" db="EMBL/GenBank/DDBJ databases">
        <authorList>
            <person name="Amadeo P."/>
            <person name="Zhao Q."/>
            <person name="Wortman J."/>
            <person name="Fraser-Liggett C."/>
            <person name="Carlton J."/>
        </authorList>
    </citation>
    <scope>NUCLEOTIDE SEQUENCE</scope>
    <source>
        <strain evidence="15">G3</strain>
    </source>
</reference>
<keyword evidence="3" id="KW-0963">Cytoplasm</keyword>
<evidence type="ECO:0000256" key="3">
    <source>
        <dbReference type="ARBA" id="ARBA00022490"/>
    </source>
</evidence>
<dbReference type="OrthoDB" id="266718at2759"/>
<organism evidence="15 16">
    <name type="scientific">Trichomonas vaginalis (strain ATCC PRA-98 / G3)</name>
    <dbReference type="NCBI Taxonomy" id="412133"/>
    <lineage>
        <taxon>Eukaryota</taxon>
        <taxon>Metamonada</taxon>
        <taxon>Parabasalia</taxon>
        <taxon>Trichomonadida</taxon>
        <taxon>Trichomonadidae</taxon>
        <taxon>Trichomonas</taxon>
    </lineage>
</organism>
<dbReference type="EMBL" id="DS113217">
    <property type="protein sequence ID" value="EAY18599.1"/>
    <property type="molecule type" value="Genomic_DNA"/>
</dbReference>
<comment type="catalytic activity">
    <reaction evidence="11">
        <text>L-seryl-[protein] + ATP = O-phospho-L-seryl-[protein] + ADP + H(+)</text>
        <dbReference type="Rhea" id="RHEA:17989"/>
        <dbReference type="Rhea" id="RHEA-COMP:9863"/>
        <dbReference type="Rhea" id="RHEA-COMP:11604"/>
        <dbReference type="ChEBI" id="CHEBI:15378"/>
        <dbReference type="ChEBI" id="CHEBI:29999"/>
        <dbReference type="ChEBI" id="CHEBI:30616"/>
        <dbReference type="ChEBI" id="CHEBI:83421"/>
        <dbReference type="ChEBI" id="CHEBI:456216"/>
        <dbReference type="EC" id="2.7.11.1"/>
    </reaction>
</comment>